<name>A0A5J5C360_9ASTE</name>
<dbReference type="Proteomes" id="UP000325577">
    <property type="component" value="Linkage Group LG0"/>
</dbReference>
<feature type="region of interest" description="Disordered" evidence="1">
    <location>
        <begin position="183"/>
        <end position="212"/>
    </location>
</feature>
<feature type="compositionally biased region" description="Polar residues" evidence="1">
    <location>
        <begin position="183"/>
        <end position="200"/>
    </location>
</feature>
<keyword evidence="3" id="KW-1185">Reference proteome</keyword>
<evidence type="ECO:0008006" key="4">
    <source>
        <dbReference type="Google" id="ProtNLM"/>
    </source>
</evidence>
<proteinExistence type="predicted"/>
<evidence type="ECO:0000313" key="2">
    <source>
        <dbReference type="EMBL" id="KAA8549765.1"/>
    </source>
</evidence>
<dbReference type="AlphaFoldDB" id="A0A5J5C360"/>
<dbReference type="InterPro" id="IPR045012">
    <property type="entry name" value="NLP"/>
</dbReference>
<protein>
    <recommendedName>
        <fullName evidence="4">GAF domain-containing protein</fullName>
    </recommendedName>
</protein>
<gene>
    <name evidence="2" type="ORF">F0562_001217</name>
</gene>
<dbReference type="PANTHER" id="PTHR32002">
    <property type="entry name" value="PROTEIN NLP8"/>
    <property type="match status" value="1"/>
</dbReference>
<dbReference type="PANTHER" id="PTHR32002:SF77">
    <property type="entry name" value="PROTEIN NLP6-LIKE ISOFORM X1"/>
    <property type="match status" value="1"/>
</dbReference>
<reference evidence="2 3" key="1">
    <citation type="submission" date="2019-09" db="EMBL/GenBank/DDBJ databases">
        <title>A chromosome-level genome assembly of the Chinese tupelo Nyssa sinensis.</title>
        <authorList>
            <person name="Yang X."/>
            <person name="Kang M."/>
            <person name="Yang Y."/>
            <person name="Xiong H."/>
            <person name="Wang M."/>
            <person name="Zhang Z."/>
            <person name="Wang Z."/>
            <person name="Wu H."/>
            <person name="Ma T."/>
            <person name="Liu J."/>
            <person name="Xi Z."/>
        </authorList>
    </citation>
    <scope>NUCLEOTIDE SEQUENCE [LARGE SCALE GENOMIC DNA]</scope>
    <source>
        <strain evidence="2">J267</strain>
        <tissue evidence="2">Leaf</tissue>
    </source>
</reference>
<feature type="compositionally biased region" description="Basic and acidic residues" evidence="1">
    <location>
        <begin position="202"/>
        <end position="212"/>
    </location>
</feature>
<evidence type="ECO:0000256" key="1">
    <source>
        <dbReference type="SAM" id="MobiDB-lite"/>
    </source>
</evidence>
<accession>A0A5J5C360</accession>
<sequence>MKLLLSLSPFNSVGIKDKINYALHLLDLPSTNHVLEDFCLYRNQSVDYKFVVNVDGESEEELGFPAIVFKQIIVETTLDVPYYSTKQHPWCKNYSHLGLVALPVFEPPGPSKCCAGVLELVGPHLFSNEIESVFTALEAFQHLLILVSPPTPDDALPNGGDTVLVNSSDQHLMVVDDAIDNGSNIGTAEQSNTAGTNSGKKSAIETSKKENPKLLVREHKIDDVNYSLSMQEPPCSNLSRGQAMANVAHMRSHVTSMKDVNLVTINAAYADIYLKFELVYIHGKNGCIGGGDCEETKVKGQMFQN</sequence>
<evidence type="ECO:0000313" key="3">
    <source>
        <dbReference type="Proteomes" id="UP000325577"/>
    </source>
</evidence>
<dbReference type="GO" id="GO:0003700">
    <property type="term" value="F:DNA-binding transcription factor activity"/>
    <property type="evidence" value="ECO:0007669"/>
    <property type="project" value="InterPro"/>
</dbReference>
<organism evidence="2 3">
    <name type="scientific">Nyssa sinensis</name>
    <dbReference type="NCBI Taxonomy" id="561372"/>
    <lineage>
        <taxon>Eukaryota</taxon>
        <taxon>Viridiplantae</taxon>
        <taxon>Streptophyta</taxon>
        <taxon>Embryophyta</taxon>
        <taxon>Tracheophyta</taxon>
        <taxon>Spermatophyta</taxon>
        <taxon>Magnoliopsida</taxon>
        <taxon>eudicotyledons</taxon>
        <taxon>Gunneridae</taxon>
        <taxon>Pentapetalae</taxon>
        <taxon>asterids</taxon>
        <taxon>Cornales</taxon>
        <taxon>Nyssaceae</taxon>
        <taxon>Nyssa</taxon>
    </lineage>
</organism>
<dbReference type="EMBL" id="CM018031">
    <property type="protein sequence ID" value="KAA8549765.1"/>
    <property type="molecule type" value="Genomic_DNA"/>
</dbReference>